<sequence>MKEIHPDMVGETHVFTKWIRTNQCEGKYTFTEVKRRGKITDSLTSLTGGVCRREASQLKVLHRQTALGFCDDDDENLFTSRSKFFFSVNDVNKISKDVNLRKIHRLKELRKVKVMNYDDDNEDDDEDDSADAQIKTMMMTMTTILLKTKLIIMITMMNMSMMMVMLCFDHAFVVAAVVVVVVVDDDDDDDDDDDGDYDDDDDDMMMMI</sequence>
<keyword evidence="1" id="KW-1133">Transmembrane helix</keyword>
<evidence type="ECO:0000256" key="1">
    <source>
        <dbReference type="SAM" id="Phobius"/>
    </source>
</evidence>
<gene>
    <name evidence="2" type="ORF">PoB_007555000</name>
</gene>
<evidence type="ECO:0000313" key="2">
    <source>
        <dbReference type="EMBL" id="GFO49045.1"/>
    </source>
</evidence>
<keyword evidence="1" id="KW-0812">Transmembrane</keyword>
<keyword evidence="1" id="KW-0472">Membrane</keyword>
<comment type="caution">
    <text evidence="2">The sequence shown here is derived from an EMBL/GenBank/DDBJ whole genome shotgun (WGS) entry which is preliminary data.</text>
</comment>
<feature type="transmembrane region" description="Helical" evidence="1">
    <location>
        <begin position="163"/>
        <end position="183"/>
    </location>
</feature>
<accession>A0AAV4DXY3</accession>
<dbReference type="AlphaFoldDB" id="A0AAV4DXY3"/>
<name>A0AAV4DXY3_9GAST</name>
<organism evidence="2 3">
    <name type="scientific">Plakobranchus ocellatus</name>
    <dbReference type="NCBI Taxonomy" id="259542"/>
    <lineage>
        <taxon>Eukaryota</taxon>
        <taxon>Metazoa</taxon>
        <taxon>Spiralia</taxon>
        <taxon>Lophotrochozoa</taxon>
        <taxon>Mollusca</taxon>
        <taxon>Gastropoda</taxon>
        <taxon>Heterobranchia</taxon>
        <taxon>Euthyneura</taxon>
        <taxon>Panpulmonata</taxon>
        <taxon>Sacoglossa</taxon>
        <taxon>Placobranchoidea</taxon>
        <taxon>Plakobranchidae</taxon>
        <taxon>Plakobranchus</taxon>
    </lineage>
</organism>
<dbReference type="EMBL" id="BLXT01008455">
    <property type="protein sequence ID" value="GFO49045.1"/>
    <property type="molecule type" value="Genomic_DNA"/>
</dbReference>
<keyword evidence="3" id="KW-1185">Reference proteome</keyword>
<protein>
    <submittedName>
        <fullName evidence="2">Uncharacterized protein</fullName>
    </submittedName>
</protein>
<proteinExistence type="predicted"/>
<evidence type="ECO:0000313" key="3">
    <source>
        <dbReference type="Proteomes" id="UP000735302"/>
    </source>
</evidence>
<reference evidence="2 3" key="1">
    <citation type="journal article" date="2021" name="Elife">
        <title>Chloroplast acquisition without the gene transfer in kleptoplastic sea slugs, Plakobranchus ocellatus.</title>
        <authorList>
            <person name="Maeda T."/>
            <person name="Takahashi S."/>
            <person name="Yoshida T."/>
            <person name="Shimamura S."/>
            <person name="Takaki Y."/>
            <person name="Nagai Y."/>
            <person name="Toyoda A."/>
            <person name="Suzuki Y."/>
            <person name="Arimoto A."/>
            <person name="Ishii H."/>
            <person name="Satoh N."/>
            <person name="Nishiyama T."/>
            <person name="Hasebe M."/>
            <person name="Maruyama T."/>
            <person name="Minagawa J."/>
            <person name="Obokata J."/>
            <person name="Shigenobu S."/>
        </authorList>
    </citation>
    <scope>NUCLEOTIDE SEQUENCE [LARGE SCALE GENOMIC DNA]</scope>
</reference>
<dbReference type="Proteomes" id="UP000735302">
    <property type="component" value="Unassembled WGS sequence"/>
</dbReference>